<dbReference type="RefSeq" id="WP_017085216.1">
    <property type="nucleotide sequence ID" value="NZ_CBCRVP010000007.1"/>
</dbReference>
<accession>A0A0C3I9K6</accession>
<dbReference type="GeneID" id="83585880"/>
<evidence type="ECO:0000313" key="1">
    <source>
        <dbReference type="EMBL" id="KIN11655.1"/>
    </source>
</evidence>
<evidence type="ECO:0000313" key="2">
    <source>
        <dbReference type="Proteomes" id="UP000031977"/>
    </source>
</evidence>
<proteinExistence type="predicted"/>
<dbReference type="STRING" id="50718.SU60_06160"/>
<gene>
    <name evidence="1" type="ORF">SU60_06160</name>
</gene>
<sequence length="79" mass="8864">MERTLPDAAYLALDALKRQAQAVTANNMQGDKEALHQAQSDMSLVNNWTTAITRKLLSNSDGRTIDTIDEQWLEQQFNG</sequence>
<dbReference type="EMBL" id="JXOK01000015">
    <property type="protein sequence ID" value="KIN11655.1"/>
    <property type="molecule type" value="Genomic_DNA"/>
</dbReference>
<reference evidence="1 2" key="1">
    <citation type="submission" date="2015-01" db="EMBL/GenBank/DDBJ databases">
        <title>Draft genome of Vibrio mytili type strain CAIM 528.</title>
        <authorList>
            <person name="Gonzalez-Castillo A."/>
            <person name="Gomez-Gil B."/>
            <person name="Enciso-Ibarra J."/>
        </authorList>
    </citation>
    <scope>NUCLEOTIDE SEQUENCE [LARGE SCALE GENOMIC DNA]</scope>
    <source>
        <strain evidence="1 2">CAIM 528</strain>
    </source>
</reference>
<dbReference type="Proteomes" id="UP000031977">
    <property type="component" value="Unassembled WGS sequence"/>
</dbReference>
<name>A0A0C3I9K6_9VIBR</name>
<dbReference type="AlphaFoldDB" id="A0A0C3I9K6"/>
<comment type="caution">
    <text evidence="1">The sequence shown here is derived from an EMBL/GenBank/DDBJ whole genome shotgun (WGS) entry which is preliminary data.</text>
</comment>
<keyword evidence="2" id="KW-1185">Reference proteome</keyword>
<protein>
    <submittedName>
        <fullName evidence="1">Uncharacterized protein</fullName>
    </submittedName>
</protein>
<dbReference type="OrthoDB" id="5879548at2"/>
<organism evidence="1 2">
    <name type="scientific">Vibrio mytili</name>
    <dbReference type="NCBI Taxonomy" id="50718"/>
    <lineage>
        <taxon>Bacteria</taxon>
        <taxon>Pseudomonadati</taxon>
        <taxon>Pseudomonadota</taxon>
        <taxon>Gammaproteobacteria</taxon>
        <taxon>Vibrionales</taxon>
        <taxon>Vibrionaceae</taxon>
        <taxon>Vibrio</taxon>
    </lineage>
</organism>